<comment type="function">
    <text evidence="9">Catalyzes the formation of dTDP-glucose, from dTTP and glucose 1-phosphate, as well as its pyrophosphorolysis.</text>
</comment>
<proteinExistence type="inferred from homology"/>
<dbReference type="Gene3D" id="3.90.550.10">
    <property type="entry name" value="Spore Coat Polysaccharide Biosynthesis Protein SpsA, Chain A"/>
    <property type="match status" value="1"/>
</dbReference>
<gene>
    <name evidence="11" type="ORF">TAGGR_1724</name>
</gene>
<dbReference type="Proteomes" id="UP000054976">
    <property type="component" value="Unassembled WGS sequence"/>
</dbReference>
<dbReference type="AlphaFoldDB" id="A0A0U9HNA3"/>
<evidence type="ECO:0000256" key="8">
    <source>
        <dbReference type="ARBA" id="ARBA00049336"/>
    </source>
</evidence>
<dbReference type="PANTHER" id="PTHR43532:SF1">
    <property type="entry name" value="GLUCOSE-1-PHOSPHATE THYMIDYLYLTRANSFERASE 1"/>
    <property type="match status" value="1"/>
</dbReference>
<dbReference type="EC" id="2.7.7.24" evidence="3 9"/>
<dbReference type="GO" id="GO:0008879">
    <property type="term" value="F:glucose-1-phosphate thymidylyltransferase activity"/>
    <property type="evidence" value="ECO:0007669"/>
    <property type="project" value="UniProtKB-EC"/>
</dbReference>
<evidence type="ECO:0000256" key="9">
    <source>
        <dbReference type="RuleBase" id="RU003706"/>
    </source>
</evidence>
<comment type="similarity">
    <text evidence="2 9">Belongs to the glucose-1-phosphate thymidylyltransferase family.</text>
</comment>
<comment type="caution">
    <text evidence="11">The sequence shown here is derived from an EMBL/GenBank/DDBJ whole genome shotgun (WGS) entry which is preliminary data.</text>
</comment>
<evidence type="ECO:0000256" key="7">
    <source>
        <dbReference type="ARBA" id="ARBA00022842"/>
    </source>
</evidence>
<evidence type="ECO:0000256" key="4">
    <source>
        <dbReference type="ARBA" id="ARBA00022679"/>
    </source>
</evidence>
<evidence type="ECO:0000256" key="2">
    <source>
        <dbReference type="ARBA" id="ARBA00010480"/>
    </source>
</evidence>
<evidence type="ECO:0000256" key="5">
    <source>
        <dbReference type="ARBA" id="ARBA00022695"/>
    </source>
</evidence>
<dbReference type="EMBL" id="BCNO01000001">
    <property type="protein sequence ID" value="GAQ94540.1"/>
    <property type="molecule type" value="Genomic_DNA"/>
</dbReference>
<dbReference type="GO" id="GO:0046872">
    <property type="term" value="F:metal ion binding"/>
    <property type="evidence" value="ECO:0007669"/>
    <property type="project" value="UniProtKB-KW"/>
</dbReference>
<comment type="cofactor">
    <cofactor evidence="1">
        <name>Mg(2+)</name>
        <dbReference type="ChEBI" id="CHEBI:18420"/>
    </cofactor>
</comment>
<dbReference type="FunFam" id="3.90.550.10:FF:000023">
    <property type="entry name" value="Glucose-1-phosphate thymidylyltransferase"/>
    <property type="match status" value="1"/>
</dbReference>
<keyword evidence="5 9" id="KW-0548">Nucleotidyltransferase</keyword>
<evidence type="ECO:0000313" key="12">
    <source>
        <dbReference type="Proteomes" id="UP000054976"/>
    </source>
</evidence>
<comment type="catalytic activity">
    <reaction evidence="8 9">
        <text>dTTP + alpha-D-glucose 1-phosphate + H(+) = dTDP-alpha-D-glucose + diphosphate</text>
        <dbReference type="Rhea" id="RHEA:15225"/>
        <dbReference type="ChEBI" id="CHEBI:15378"/>
        <dbReference type="ChEBI" id="CHEBI:33019"/>
        <dbReference type="ChEBI" id="CHEBI:37568"/>
        <dbReference type="ChEBI" id="CHEBI:57477"/>
        <dbReference type="ChEBI" id="CHEBI:58601"/>
        <dbReference type="EC" id="2.7.7.24"/>
    </reaction>
</comment>
<accession>A0A0U9HNA3</accession>
<dbReference type="NCBIfam" id="TIGR01207">
    <property type="entry name" value="rmlA"/>
    <property type="match status" value="1"/>
</dbReference>
<evidence type="ECO:0000259" key="10">
    <source>
        <dbReference type="Pfam" id="PF00483"/>
    </source>
</evidence>
<keyword evidence="12" id="KW-1185">Reference proteome</keyword>
<dbReference type="Pfam" id="PF00483">
    <property type="entry name" value="NTP_transferase"/>
    <property type="match status" value="1"/>
</dbReference>
<sequence length="298" mass="33913">MSQVKQTMKAIVLAGGSGTRLYPVTQVVNKHFLPVYNKPMIYYPLSIVMLLGIRDVIFVVNPQDLESFKNHFGDGSKLGMNINYVVQQKPNGLAEGLILAEDYIKDHSVCYVLGDNIFFGHDIIKIMKQAKEEIEKEGGAYVFGYYVKDPERFGVVEFDENGNVISLEEKPKHPKSNYAVVGIYFYDKEAVNIAKKVKPSHRGELEITSVNEEYLKRKRLKVKLLGRGFAWFDAGTHDSFLEAGEFVATIERKTGLMIGCIEEIAYRNGWITKEQLLELAKPLKKTEYGKYLLEIVRE</sequence>
<dbReference type="InterPro" id="IPR029044">
    <property type="entry name" value="Nucleotide-diphossugar_trans"/>
</dbReference>
<dbReference type="InterPro" id="IPR005907">
    <property type="entry name" value="G1P_thy_trans_s"/>
</dbReference>
<dbReference type="InterPro" id="IPR005835">
    <property type="entry name" value="NTP_transferase_dom"/>
</dbReference>
<organism evidence="11 12">
    <name type="scientific">Thermodesulfovibrio aggregans</name>
    <dbReference type="NCBI Taxonomy" id="86166"/>
    <lineage>
        <taxon>Bacteria</taxon>
        <taxon>Pseudomonadati</taxon>
        <taxon>Nitrospirota</taxon>
        <taxon>Thermodesulfovibrionia</taxon>
        <taxon>Thermodesulfovibrionales</taxon>
        <taxon>Thermodesulfovibrionaceae</taxon>
        <taxon>Thermodesulfovibrio</taxon>
    </lineage>
</organism>
<feature type="domain" description="Nucleotidyl transferase" evidence="10">
    <location>
        <begin position="9"/>
        <end position="248"/>
    </location>
</feature>
<evidence type="ECO:0000256" key="1">
    <source>
        <dbReference type="ARBA" id="ARBA00001946"/>
    </source>
</evidence>
<dbReference type="STRING" id="86166.TAGGR_1724"/>
<protein>
    <recommendedName>
        <fullName evidence="3 9">Glucose-1-phosphate thymidylyltransferase</fullName>
        <ecNumber evidence="3 9">2.7.7.24</ecNumber>
    </recommendedName>
</protein>
<dbReference type="SUPFAM" id="SSF53448">
    <property type="entry name" value="Nucleotide-diphospho-sugar transferases"/>
    <property type="match status" value="1"/>
</dbReference>
<keyword evidence="4 9" id="KW-0808">Transferase</keyword>
<keyword evidence="7 9" id="KW-0460">Magnesium</keyword>
<evidence type="ECO:0000256" key="3">
    <source>
        <dbReference type="ARBA" id="ARBA00012461"/>
    </source>
</evidence>
<keyword evidence="6 9" id="KW-0479">Metal-binding</keyword>
<dbReference type="PANTHER" id="PTHR43532">
    <property type="entry name" value="GLUCOSE-1-PHOSPHATE THYMIDYLYLTRANSFERASE"/>
    <property type="match status" value="1"/>
</dbReference>
<evidence type="ECO:0000256" key="6">
    <source>
        <dbReference type="ARBA" id="ARBA00022723"/>
    </source>
</evidence>
<name>A0A0U9HNA3_9BACT</name>
<evidence type="ECO:0000313" key="11">
    <source>
        <dbReference type="EMBL" id="GAQ94540.1"/>
    </source>
</evidence>
<dbReference type="CDD" id="cd02538">
    <property type="entry name" value="G1P_TT_short"/>
    <property type="match status" value="1"/>
</dbReference>
<reference evidence="12" key="1">
    <citation type="submission" date="2016-01" db="EMBL/GenBank/DDBJ databases">
        <title>Draft genome sequence of Thermodesulfovibrio aggregans strain TGE-P1.</title>
        <authorList>
            <person name="Sekiguchi Y."/>
            <person name="Ohashi A."/>
            <person name="Matsuura N."/>
            <person name="Tourlousse M.D."/>
        </authorList>
    </citation>
    <scope>NUCLEOTIDE SEQUENCE [LARGE SCALE GENOMIC DNA]</scope>
    <source>
        <strain evidence="12">TGE-P1</strain>
    </source>
</reference>